<dbReference type="Proteomes" id="UP001234297">
    <property type="component" value="Chromosome 10"/>
</dbReference>
<gene>
    <name evidence="1" type="ORF">MRB53_031527</name>
</gene>
<dbReference type="EMBL" id="CM056818">
    <property type="protein sequence ID" value="KAJ8622998.1"/>
    <property type="molecule type" value="Genomic_DNA"/>
</dbReference>
<accession>A0ACC2KPK7</accession>
<organism evidence="1 2">
    <name type="scientific">Persea americana</name>
    <name type="common">Avocado</name>
    <dbReference type="NCBI Taxonomy" id="3435"/>
    <lineage>
        <taxon>Eukaryota</taxon>
        <taxon>Viridiplantae</taxon>
        <taxon>Streptophyta</taxon>
        <taxon>Embryophyta</taxon>
        <taxon>Tracheophyta</taxon>
        <taxon>Spermatophyta</taxon>
        <taxon>Magnoliopsida</taxon>
        <taxon>Magnoliidae</taxon>
        <taxon>Laurales</taxon>
        <taxon>Lauraceae</taxon>
        <taxon>Persea</taxon>
    </lineage>
</organism>
<name>A0ACC2KPK7_PERAE</name>
<keyword evidence="2" id="KW-1185">Reference proteome</keyword>
<evidence type="ECO:0000313" key="2">
    <source>
        <dbReference type="Proteomes" id="UP001234297"/>
    </source>
</evidence>
<sequence length="83" mass="9325">MLCKELRMKKAFALVILFFLVSSSIMEGVHSDVTSHSDSCTDHCIEQCKQIDPKGESDCPIECQTNCEQGYHYYAAKSNTNTN</sequence>
<evidence type="ECO:0000313" key="1">
    <source>
        <dbReference type="EMBL" id="KAJ8622998.1"/>
    </source>
</evidence>
<proteinExistence type="predicted"/>
<reference evidence="1 2" key="1">
    <citation type="journal article" date="2022" name="Hortic Res">
        <title>A haplotype resolved chromosomal level avocado genome allows analysis of novel avocado genes.</title>
        <authorList>
            <person name="Nath O."/>
            <person name="Fletcher S.J."/>
            <person name="Hayward A."/>
            <person name="Shaw L.M."/>
            <person name="Masouleh A.K."/>
            <person name="Furtado A."/>
            <person name="Henry R.J."/>
            <person name="Mitter N."/>
        </authorList>
    </citation>
    <scope>NUCLEOTIDE SEQUENCE [LARGE SCALE GENOMIC DNA]</scope>
    <source>
        <strain evidence="2">cv. Hass</strain>
    </source>
</reference>
<comment type="caution">
    <text evidence="1">The sequence shown here is derived from an EMBL/GenBank/DDBJ whole genome shotgun (WGS) entry which is preliminary data.</text>
</comment>
<protein>
    <submittedName>
        <fullName evidence="1">Uncharacterized protein</fullName>
    </submittedName>
</protein>